<organism evidence="2 3">
    <name type="scientific">Reticulibacter mediterranei</name>
    <dbReference type="NCBI Taxonomy" id="2778369"/>
    <lineage>
        <taxon>Bacteria</taxon>
        <taxon>Bacillati</taxon>
        <taxon>Chloroflexota</taxon>
        <taxon>Ktedonobacteria</taxon>
        <taxon>Ktedonobacterales</taxon>
        <taxon>Reticulibacteraceae</taxon>
        <taxon>Reticulibacter</taxon>
    </lineage>
</organism>
<dbReference type="Gene3D" id="3.90.660.20">
    <property type="entry name" value="Protoporphyrinogen oxidase, mitochondrial, domain 2"/>
    <property type="match status" value="1"/>
</dbReference>
<protein>
    <recommendedName>
        <fullName evidence="4">Amine oxidase domain-containing protein</fullName>
    </recommendedName>
</protein>
<keyword evidence="1" id="KW-0472">Membrane</keyword>
<reference evidence="2" key="1">
    <citation type="submission" date="2020-10" db="EMBL/GenBank/DDBJ databases">
        <title>Taxonomic study of unclassified bacteria belonging to the class Ktedonobacteria.</title>
        <authorList>
            <person name="Yabe S."/>
            <person name="Wang C.M."/>
            <person name="Zheng Y."/>
            <person name="Sakai Y."/>
            <person name="Cavaletti L."/>
            <person name="Monciardini P."/>
            <person name="Donadio S."/>
        </authorList>
    </citation>
    <scope>NUCLEOTIDE SEQUENCE</scope>
    <source>
        <strain evidence="2">ID150040</strain>
    </source>
</reference>
<dbReference type="RefSeq" id="WP_220201478.1">
    <property type="nucleotide sequence ID" value="NZ_BNJK01000001.1"/>
</dbReference>
<dbReference type="GO" id="GO:0016491">
    <property type="term" value="F:oxidoreductase activity"/>
    <property type="evidence" value="ECO:0007669"/>
    <property type="project" value="TreeGrafter"/>
</dbReference>
<dbReference type="SUPFAM" id="SSF51905">
    <property type="entry name" value="FAD/NAD(P)-binding domain"/>
    <property type="match status" value="1"/>
</dbReference>
<dbReference type="PANTHER" id="PTHR42923:SF3">
    <property type="entry name" value="PROTOPORPHYRINOGEN OXIDASE"/>
    <property type="match status" value="1"/>
</dbReference>
<dbReference type="Gene3D" id="3.50.50.60">
    <property type="entry name" value="FAD/NAD(P)-binding domain"/>
    <property type="match status" value="1"/>
</dbReference>
<dbReference type="AlphaFoldDB" id="A0A8J3I7Z3"/>
<evidence type="ECO:0000313" key="2">
    <source>
        <dbReference type="EMBL" id="GHO90524.1"/>
    </source>
</evidence>
<accession>A0A8J3I7Z3</accession>
<sequence length="185" mass="20202">MTTYSHTQPSVIIVGGGLSGLSAAAYLARAGHGVMLFEKSSTPGGRARTREQNGFFFNQGAHAFRLHGSGDQVMSELGVSYSSTPQSKPSGASMLADGKLYPMPVGAGFLLGTGFLTDAAEAELTRVLGLLKHLLRLLFTRRNCHRGFRCIMSLVFYFVLMWHVIVLFMLMFIVVIMAMLFRTCV</sequence>
<dbReference type="EMBL" id="BNJK01000001">
    <property type="protein sequence ID" value="GHO90524.1"/>
    <property type="molecule type" value="Genomic_DNA"/>
</dbReference>
<keyword evidence="1" id="KW-1133">Transmembrane helix</keyword>
<name>A0A8J3I7Z3_9CHLR</name>
<dbReference type="InterPro" id="IPR050464">
    <property type="entry name" value="Zeta_carotene_desat/Oxidored"/>
</dbReference>
<dbReference type="PANTHER" id="PTHR42923">
    <property type="entry name" value="PROTOPORPHYRINOGEN OXIDASE"/>
    <property type="match status" value="1"/>
</dbReference>
<evidence type="ECO:0000313" key="3">
    <source>
        <dbReference type="Proteomes" id="UP000597444"/>
    </source>
</evidence>
<keyword evidence="1" id="KW-0812">Transmembrane</keyword>
<dbReference type="InterPro" id="IPR036188">
    <property type="entry name" value="FAD/NAD-bd_sf"/>
</dbReference>
<keyword evidence="3" id="KW-1185">Reference proteome</keyword>
<proteinExistence type="predicted"/>
<comment type="caution">
    <text evidence="2">The sequence shown here is derived from an EMBL/GenBank/DDBJ whole genome shotgun (WGS) entry which is preliminary data.</text>
</comment>
<dbReference type="PRINTS" id="PR00419">
    <property type="entry name" value="ADXRDTASE"/>
</dbReference>
<evidence type="ECO:0000256" key="1">
    <source>
        <dbReference type="SAM" id="Phobius"/>
    </source>
</evidence>
<feature type="transmembrane region" description="Helical" evidence="1">
    <location>
        <begin position="154"/>
        <end position="181"/>
    </location>
</feature>
<gene>
    <name evidence="2" type="ORF">KSF_005720</name>
</gene>
<dbReference type="Gene3D" id="1.10.3110.10">
    <property type="entry name" value="protoporphyrinogen ix oxidase, domain 3"/>
    <property type="match status" value="1"/>
</dbReference>
<dbReference type="Pfam" id="PF13450">
    <property type="entry name" value="NAD_binding_8"/>
    <property type="match status" value="1"/>
</dbReference>
<dbReference type="Proteomes" id="UP000597444">
    <property type="component" value="Unassembled WGS sequence"/>
</dbReference>
<evidence type="ECO:0008006" key="4">
    <source>
        <dbReference type="Google" id="ProtNLM"/>
    </source>
</evidence>